<reference evidence="2" key="1">
    <citation type="submission" date="2021-06" db="EMBL/GenBank/DDBJ databases">
        <title>Parelaphostrongylus tenuis whole genome reference sequence.</title>
        <authorList>
            <person name="Garwood T.J."/>
            <person name="Larsen P.A."/>
            <person name="Fountain-Jones N.M."/>
            <person name="Garbe J.R."/>
            <person name="Macchietto M.G."/>
            <person name="Kania S.A."/>
            <person name="Gerhold R.W."/>
            <person name="Richards J.E."/>
            <person name="Wolf T.M."/>
        </authorList>
    </citation>
    <scope>NUCLEOTIDE SEQUENCE</scope>
    <source>
        <strain evidence="2">MNPRO001-30</strain>
        <tissue evidence="2">Meninges</tissue>
    </source>
</reference>
<dbReference type="Proteomes" id="UP001196413">
    <property type="component" value="Unassembled WGS sequence"/>
</dbReference>
<dbReference type="AlphaFoldDB" id="A0AAD5MMC0"/>
<evidence type="ECO:0000313" key="2">
    <source>
        <dbReference type="EMBL" id="KAJ1350254.1"/>
    </source>
</evidence>
<proteinExistence type="predicted"/>
<keyword evidence="3" id="KW-1185">Reference proteome</keyword>
<organism evidence="2 3">
    <name type="scientific">Parelaphostrongylus tenuis</name>
    <name type="common">Meningeal worm</name>
    <dbReference type="NCBI Taxonomy" id="148309"/>
    <lineage>
        <taxon>Eukaryota</taxon>
        <taxon>Metazoa</taxon>
        <taxon>Ecdysozoa</taxon>
        <taxon>Nematoda</taxon>
        <taxon>Chromadorea</taxon>
        <taxon>Rhabditida</taxon>
        <taxon>Rhabditina</taxon>
        <taxon>Rhabditomorpha</taxon>
        <taxon>Strongyloidea</taxon>
        <taxon>Metastrongylidae</taxon>
        <taxon>Parelaphostrongylus</taxon>
    </lineage>
</organism>
<feature type="compositionally biased region" description="Basic and acidic residues" evidence="1">
    <location>
        <begin position="1"/>
        <end position="12"/>
    </location>
</feature>
<evidence type="ECO:0000313" key="3">
    <source>
        <dbReference type="Proteomes" id="UP001196413"/>
    </source>
</evidence>
<name>A0AAD5MMC0_PARTN</name>
<comment type="caution">
    <text evidence="2">The sequence shown here is derived from an EMBL/GenBank/DDBJ whole genome shotgun (WGS) entry which is preliminary data.</text>
</comment>
<feature type="region of interest" description="Disordered" evidence="1">
    <location>
        <begin position="1"/>
        <end position="21"/>
    </location>
</feature>
<sequence>MKVDESDLREESSSSLQSFDDTSSVLYDNETPETFDGSGGVVTRVPQGDDVHHRRRIALITILSRLLVNSWVLYCQSNSSDQSVTAFLTLFIFWKSRLAACCRENKIDSHTPTCVLLLVYGLGHPLGKSMHTGQGHCESSSENKIEFSIFGNVLYRLFDMARAVATGVA</sequence>
<gene>
    <name evidence="2" type="ORF">KIN20_005996</name>
</gene>
<evidence type="ECO:0000256" key="1">
    <source>
        <dbReference type="SAM" id="MobiDB-lite"/>
    </source>
</evidence>
<accession>A0AAD5MMC0</accession>
<dbReference type="EMBL" id="JAHQIW010000823">
    <property type="protein sequence ID" value="KAJ1350254.1"/>
    <property type="molecule type" value="Genomic_DNA"/>
</dbReference>
<protein>
    <submittedName>
        <fullName evidence="2">Uncharacterized protein</fullName>
    </submittedName>
</protein>